<dbReference type="STRING" id="198092.SAMN02745194_02109"/>
<evidence type="ECO:0000256" key="1">
    <source>
        <dbReference type="ARBA" id="ARBA00022630"/>
    </source>
</evidence>
<dbReference type="SUPFAM" id="SSF63380">
    <property type="entry name" value="Riboflavin synthase domain-like"/>
    <property type="match status" value="1"/>
</dbReference>
<evidence type="ECO:0000313" key="10">
    <source>
        <dbReference type="Proteomes" id="UP000184387"/>
    </source>
</evidence>
<dbReference type="InterPro" id="IPR017938">
    <property type="entry name" value="Riboflavin_synthase-like_b-brl"/>
</dbReference>
<sequence length="312" mass="32605">MARHIELCVAEARPAGPGILRVTLRDPDGWPLPRVRPGAHLDLHVPGLGPRAYSLCGDPAVQDAWTVAVKREAESRGGSAWVHGLRPGDAVAASMPRCTFPLAEGAVRHVMIAGGIGVTPFLAMAPVLERAGADWTLHVLHRGALPCPEDLAPWLESGRAVAHDTAVTPRPALEALLGAYHPGLQAYCCGPVAMIEGFEATTAAWPSGTARAEHFVPPILPPDPSARAYTLSLASSGASAEVPAGGSMLVALRAMGAKVDASCEGGICGACKIRWLEGAPIHRDRVLTPQERETHLMACVAGCASERLVLDA</sequence>
<proteinExistence type="predicted"/>
<dbReference type="CDD" id="cd06185">
    <property type="entry name" value="PDR_like"/>
    <property type="match status" value="1"/>
</dbReference>
<name>A0A1M6HS25_9PROT</name>
<dbReference type="InterPro" id="IPR012675">
    <property type="entry name" value="Beta-grasp_dom_sf"/>
</dbReference>
<keyword evidence="9" id="KW-0808">Transferase</keyword>
<keyword evidence="10" id="KW-1185">Reference proteome</keyword>
<dbReference type="GO" id="GO:0032259">
    <property type="term" value="P:methylation"/>
    <property type="evidence" value="ECO:0007669"/>
    <property type="project" value="UniProtKB-KW"/>
</dbReference>
<evidence type="ECO:0000256" key="2">
    <source>
        <dbReference type="ARBA" id="ARBA00022714"/>
    </source>
</evidence>
<dbReference type="PROSITE" id="PS51085">
    <property type="entry name" value="2FE2S_FER_2"/>
    <property type="match status" value="1"/>
</dbReference>
<evidence type="ECO:0000259" key="7">
    <source>
        <dbReference type="PROSITE" id="PS51085"/>
    </source>
</evidence>
<keyword evidence="5" id="KW-0408">Iron</keyword>
<dbReference type="GO" id="GO:0008168">
    <property type="term" value="F:methyltransferase activity"/>
    <property type="evidence" value="ECO:0007669"/>
    <property type="project" value="UniProtKB-KW"/>
</dbReference>
<dbReference type="GO" id="GO:0046872">
    <property type="term" value="F:metal ion binding"/>
    <property type="evidence" value="ECO:0007669"/>
    <property type="project" value="UniProtKB-KW"/>
</dbReference>
<dbReference type="InterPro" id="IPR001041">
    <property type="entry name" value="2Fe-2S_ferredoxin-type"/>
</dbReference>
<keyword evidence="9" id="KW-0489">Methyltransferase</keyword>
<feature type="domain" description="FAD-binding FR-type" evidence="8">
    <location>
        <begin position="2"/>
        <end position="103"/>
    </location>
</feature>
<evidence type="ECO:0000259" key="8">
    <source>
        <dbReference type="PROSITE" id="PS51384"/>
    </source>
</evidence>
<dbReference type="InterPro" id="IPR039261">
    <property type="entry name" value="FNR_nucleotide-bd"/>
</dbReference>
<dbReference type="Gene3D" id="3.40.50.80">
    <property type="entry name" value="Nucleotide-binding domain of ferredoxin-NADP reductase (FNR) module"/>
    <property type="match status" value="1"/>
</dbReference>
<keyword evidence="6" id="KW-0411">Iron-sulfur</keyword>
<evidence type="ECO:0000256" key="4">
    <source>
        <dbReference type="ARBA" id="ARBA00023002"/>
    </source>
</evidence>
<keyword evidence="4" id="KW-0560">Oxidoreductase</keyword>
<dbReference type="SUPFAM" id="SSF54292">
    <property type="entry name" value="2Fe-2S ferredoxin-like"/>
    <property type="match status" value="1"/>
</dbReference>
<dbReference type="PANTHER" id="PTHR47354:SF1">
    <property type="entry name" value="CARNITINE MONOOXYGENASE REDUCTASE SUBUNIT"/>
    <property type="match status" value="1"/>
</dbReference>
<keyword evidence="1" id="KW-0285">Flavoprotein</keyword>
<protein>
    <submittedName>
        <fullName evidence="9">Vanillate O-demethylase ferredoxin subunit</fullName>
    </submittedName>
</protein>
<organism evidence="9 10">
    <name type="scientific">Muricoccus roseus</name>
    <dbReference type="NCBI Taxonomy" id="198092"/>
    <lineage>
        <taxon>Bacteria</taxon>
        <taxon>Pseudomonadati</taxon>
        <taxon>Pseudomonadota</taxon>
        <taxon>Alphaproteobacteria</taxon>
        <taxon>Acetobacterales</taxon>
        <taxon>Roseomonadaceae</taxon>
        <taxon>Muricoccus</taxon>
    </lineage>
</organism>
<accession>A0A1M6HS25</accession>
<evidence type="ECO:0000256" key="5">
    <source>
        <dbReference type="ARBA" id="ARBA00023004"/>
    </source>
</evidence>
<dbReference type="Gene3D" id="3.10.20.30">
    <property type="match status" value="1"/>
</dbReference>
<reference evidence="9 10" key="1">
    <citation type="submission" date="2016-11" db="EMBL/GenBank/DDBJ databases">
        <authorList>
            <person name="Jaros S."/>
            <person name="Januszkiewicz K."/>
            <person name="Wedrychowicz H."/>
        </authorList>
    </citation>
    <scope>NUCLEOTIDE SEQUENCE [LARGE SCALE GENOMIC DNA]</scope>
    <source>
        <strain evidence="9 10">DSM 14916</strain>
    </source>
</reference>
<dbReference type="EMBL" id="FQZF01000010">
    <property type="protein sequence ID" value="SHJ24986.1"/>
    <property type="molecule type" value="Genomic_DNA"/>
</dbReference>
<dbReference type="Pfam" id="PF00111">
    <property type="entry name" value="Fer2"/>
    <property type="match status" value="1"/>
</dbReference>
<evidence type="ECO:0000313" key="9">
    <source>
        <dbReference type="EMBL" id="SHJ24986.1"/>
    </source>
</evidence>
<dbReference type="InterPro" id="IPR050415">
    <property type="entry name" value="MRET"/>
</dbReference>
<dbReference type="InterPro" id="IPR036010">
    <property type="entry name" value="2Fe-2S_ferredoxin-like_sf"/>
</dbReference>
<dbReference type="GO" id="GO:0051537">
    <property type="term" value="F:2 iron, 2 sulfur cluster binding"/>
    <property type="evidence" value="ECO:0007669"/>
    <property type="project" value="UniProtKB-KW"/>
</dbReference>
<feature type="domain" description="2Fe-2S ferredoxin-type" evidence="7">
    <location>
        <begin position="229"/>
        <end position="312"/>
    </location>
</feature>
<keyword evidence="2" id="KW-0001">2Fe-2S</keyword>
<dbReference type="RefSeq" id="WP_073134410.1">
    <property type="nucleotide sequence ID" value="NZ_FQZF01000010.1"/>
</dbReference>
<dbReference type="CDD" id="cd00207">
    <property type="entry name" value="fer2"/>
    <property type="match status" value="1"/>
</dbReference>
<dbReference type="SUPFAM" id="SSF52343">
    <property type="entry name" value="Ferredoxin reductase-like, C-terminal NADP-linked domain"/>
    <property type="match status" value="1"/>
</dbReference>
<dbReference type="OrthoDB" id="9792185at2"/>
<dbReference type="GO" id="GO:0016491">
    <property type="term" value="F:oxidoreductase activity"/>
    <property type="evidence" value="ECO:0007669"/>
    <property type="project" value="UniProtKB-KW"/>
</dbReference>
<dbReference type="InterPro" id="IPR006058">
    <property type="entry name" value="2Fe2S_fd_BS"/>
</dbReference>
<dbReference type="PROSITE" id="PS51384">
    <property type="entry name" value="FAD_FR"/>
    <property type="match status" value="1"/>
</dbReference>
<dbReference type="Gene3D" id="2.40.30.10">
    <property type="entry name" value="Translation factors"/>
    <property type="match status" value="1"/>
</dbReference>
<dbReference type="Proteomes" id="UP000184387">
    <property type="component" value="Unassembled WGS sequence"/>
</dbReference>
<dbReference type="InterPro" id="IPR017927">
    <property type="entry name" value="FAD-bd_FR_type"/>
</dbReference>
<dbReference type="AlphaFoldDB" id="A0A1M6HS25"/>
<gene>
    <name evidence="9" type="ORF">SAMN02745194_02109</name>
</gene>
<evidence type="ECO:0000256" key="6">
    <source>
        <dbReference type="ARBA" id="ARBA00023014"/>
    </source>
</evidence>
<dbReference type="PANTHER" id="PTHR47354">
    <property type="entry name" value="NADH OXIDOREDUCTASE HCR"/>
    <property type="match status" value="1"/>
</dbReference>
<dbReference type="PRINTS" id="PR00409">
    <property type="entry name" value="PHDIOXRDTASE"/>
</dbReference>
<dbReference type="PROSITE" id="PS00197">
    <property type="entry name" value="2FE2S_FER_1"/>
    <property type="match status" value="1"/>
</dbReference>
<evidence type="ECO:0000256" key="3">
    <source>
        <dbReference type="ARBA" id="ARBA00022723"/>
    </source>
</evidence>
<keyword evidence="3" id="KW-0479">Metal-binding</keyword>